<evidence type="ECO:0000256" key="1">
    <source>
        <dbReference type="SAM" id="MobiDB-lite"/>
    </source>
</evidence>
<dbReference type="AlphaFoldDB" id="A0A0L9TFP3"/>
<proteinExistence type="predicted"/>
<reference evidence="3" key="1">
    <citation type="journal article" date="2015" name="Proc. Natl. Acad. Sci. U.S.A.">
        <title>Genome sequencing of adzuki bean (Vigna angularis) provides insight into high starch and low fat accumulation and domestication.</title>
        <authorList>
            <person name="Yang K."/>
            <person name="Tian Z."/>
            <person name="Chen C."/>
            <person name="Luo L."/>
            <person name="Zhao B."/>
            <person name="Wang Z."/>
            <person name="Yu L."/>
            <person name="Li Y."/>
            <person name="Sun Y."/>
            <person name="Li W."/>
            <person name="Chen Y."/>
            <person name="Li Y."/>
            <person name="Zhang Y."/>
            <person name="Ai D."/>
            <person name="Zhao J."/>
            <person name="Shang C."/>
            <person name="Ma Y."/>
            <person name="Wu B."/>
            <person name="Wang M."/>
            <person name="Gao L."/>
            <person name="Sun D."/>
            <person name="Zhang P."/>
            <person name="Guo F."/>
            <person name="Wang W."/>
            <person name="Li Y."/>
            <person name="Wang J."/>
            <person name="Varshney R.K."/>
            <person name="Wang J."/>
            <person name="Ling H.Q."/>
            <person name="Wan P."/>
        </authorList>
    </citation>
    <scope>NUCLEOTIDE SEQUENCE</scope>
    <source>
        <strain evidence="3">cv. Jingnong 6</strain>
    </source>
</reference>
<dbReference type="Proteomes" id="UP000053144">
    <property type="component" value="Unassembled WGS sequence"/>
</dbReference>
<dbReference type="EMBL" id="KQ258486">
    <property type="protein sequence ID" value="KOM29418.1"/>
    <property type="molecule type" value="Genomic_DNA"/>
</dbReference>
<protein>
    <submittedName>
        <fullName evidence="2">Uncharacterized protein</fullName>
    </submittedName>
</protein>
<feature type="compositionally biased region" description="Basic and acidic residues" evidence="1">
    <location>
        <begin position="1"/>
        <end position="12"/>
    </location>
</feature>
<evidence type="ECO:0000313" key="3">
    <source>
        <dbReference type="Proteomes" id="UP000053144"/>
    </source>
</evidence>
<sequence>MNFSTDKSERPNKGCPGPVSVRPRKRPAERSSNRPAKRSSKEVFGLSVRANY</sequence>
<dbReference type="Gramene" id="KOM29418">
    <property type="protein sequence ID" value="KOM29418"/>
    <property type="gene ID" value="LR48_Vigan670s000200"/>
</dbReference>
<feature type="region of interest" description="Disordered" evidence="1">
    <location>
        <begin position="1"/>
        <end position="52"/>
    </location>
</feature>
<gene>
    <name evidence="2" type="ORF">LR48_Vigan670s000200</name>
</gene>
<name>A0A0L9TFP3_PHAAN</name>
<accession>A0A0L9TFP3</accession>
<organism evidence="2 3">
    <name type="scientific">Phaseolus angularis</name>
    <name type="common">Azuki bean</name>
    <name type="synonym">Vigna angularis</name>
    <dbReference type="NCBI Taxonomy" id="3914"/>
    <lineage>
        <taxon>Eukaryota</taxon>
        <taxon>Viridiplantae</taxon>
        <taxon>Streptophyta</taxon>
        <taxon>Embryophyta</taxon>
        <taxon>Tracheophyta</taxon>
        <taxon>Spermatophyta</taxon>
        <taxon>Magnoliopsida</taxon>
        <taxon>eudicotyledons</taxon>
        <taxon>Gunneridae</taxon>
        <taxon>Pentapetalae</taxon>
        <taxon>rosids</taxon>
        <taxon>fabids</taxon>
        <taxon>Fabales</taxon>
        <taxon>Fabaceae</taxon>
        <taxon>Papilionoideae</taxon>
        <taxon>50 kb inversion clade</taxon>
        <taxon>NPAAA clade</taxon>
        <taxon>indigoferoid/millettioid clade</taxon>
        <taxon>Phaseoleae</taxon>
        <taxon>Vigna</taxon>
    </lineage>
</organism>
<evidence type="ECO:0000313" key="2">
    <source>
        <dbReference type="EMBL" id="KOM29418.1"/>
    </source>
</evidence>